<dbReference type="EMBL" id="FNXT01000763">
    <property type="protein sequence ID" value="SZX66879.1"/>
    <property type="molecule type" value="Genomic_DNA"/>
</dbReference>
<dbReference type="AlphaFoldDB" id="A0A383VPX0"/>
<proteinExistence type="predicted"/>
<dbReference type="Proteomes" id="UP000256970">
    <property type="component" value="Unassembled WGS sequence"/>
</dbReference>
<organism evidence="2 3">
    <name type="scientific">Tetradesmus obliquus</name>
    <name type="common">Green alga</name>
    <name type="synonym">Acutodesmus obliquus</name>
    <dbReference type="NCBI Taxonomy" id="3088"/>
    <lineage>
        <taxon>Eukaryota</taxon>
        <taxon>Viridiplantae</taxon>
        <taxon>Chlorophyta</taxon>
        <taxon>core chlorophytes</taxon>
        <taxon>Chlorophyceae</taxon>
        <taxon>CS clade</taxon>
        <taxon>Sphaeropleales</taxon>
        <taxon>Scenedesmaceae</taxon>
        <taxon>Tetradesmus</taxon>
    </lineage>
</organism>
<gene>
    <name evidence="2" type="ORF">BQ4739_LOCUS7311</name>
</gene>
<reference evidence="2 3" key="1">
    <citation type="submission" date="2016-10" db="EMBL/GenBank/DDBJ databases">
        <authorList>
            <person name="Cai Z."/>
        </authorList>
    </citation>
    <scope>NUCLEOTIDE SEQUENCE [LARGE SCALE GENOMIC DNA]</scope>
</reference>
<sequence>MEREVAQQLALAQQLEAEHCRLQAEHQLLLECCDGMALLRLRGNEHAAVAGAAGYAAGEVALLQQLQNIHFPSSPLLQGVAFPGISSCGSHSTSSGSPPAGDSQAAAAAAATATPSVSAVTARDAAGMPLAEGSRRAADQCLSPDDDIMFYYRHLLSLPPFPGADTLTVRELVLDYAHTVQQLAVQLHLLQRPPGMQDSQQQHPADRIKLLIDRHLHLIVTLVLLQRTKVVEGFMLTNFETLEAGEEHQLDSHQWVLQHAGITQQQVLRIGRAAEFFERLLAPIMQERQQLQREIAAQREQILQDSGSSSGSSSSIDGRGHKQSMAKREAMLVRMSSLMGKEYLVRLAALCAVCGPLTYAQLANLVVQMTPRPVSLQLLGKLLLQQYQQQQQAQQQSAAAVRRKKK</sequence>
<keyword evidence="3" id="KW-1185">Reference proteome</keyword>
<feature type="region of interest" description="Disordered" evidence="1">
    <location>
        <begin position="302"/>
        <end position="323"/>
    </location>
</feature>
<evidence type="ECO:0000313" key="3">
    <source>
        <dbReference type="Proteomes" id="UP000256970"/>
    </source>
</evidence>
<evidence type="ECO:0000313" key="2">
    <source>
        <dbReference type="EMBL" id="SZX66879.1"/>
    </source>
</evidence>
<evidence type="ECO:0000256" key="1">
    <source>
        <dbReference type="SAM" id="MobiDB-lite"/>
    </source>
</evidence>
<feature type="compositionally biased region" description="Low complexity" evidence="1">
    <location>
        <begin position="306"/>
        <end position="315"/>
    </location>
</feature>
<protein>
    <submittedName>
        <fullName evidence="2">Uncharacterized protein</fullName>
    </submittedName>
</protein>
<accession>A0A383VPX0</accession>
<name>A0A383VPX0_TETOB</name>